<gene>
    <name evidence="2" type="ORF">HUJ06_008916</name>
</gene>
<dbReference type="Pfam" id="PF10551">
    <property type="entry name" value="MULE"/>
    <property type="match status" value="1"/>
</dbReference>
<dbReference type="InterPro" id="IPR018289">
    <property type="entry name" value="MULE_transposase_dom"/>
</dbReference>
<comment type="caution">
    <text evidence="2">The sequence shown here is derived from an EMBL/GenBank/DDBJ whole genome shotgun (WGS) entry which is preliminary data.</text>
</comment>
<protein>
    <recommendedName>
        <fullName evidence="1">MULE transposase domain-containing protein</fullName>
    </recommendedName>
</protein>
<reference evidence="2 3" key="1">
    <citation type="journal article" date="2020" name="Mol. Biol. Evol.">
        <title>Distinct Expression and Methylation Patterns for Genes with Different Fates following a Single Whole-Genome Duplication in Flowering Plants.</title>
        <authorList>
            <person name="Shi T."/>
            <person name="Rahmani R.S."/>
            <person name="Gugger P.F."/>
            <person name="Wang M."/>
            <person name="Li H."/>
            <person name="Zhang Y."/>
            <person name="Li Z."/>
            <person name="Wang Q."/>
            <person name="Van de Peer Y."/>
            <person name="Marchal K."/>
            <person name="Chen J."/>
        </authorList>
    </citation>
    <scope>NUCLEOTIDE SEQUENCE [LARGE SCALE GENOMIC DNA]</scope>
    <source>
        <tissue evidence="2">Leaf</tissue>
    </source>
</reference>
<evidence type="ECO:0000259" key="1">
    <source>
        <dbReference type="Pfam" id="PF10551"/>
    </source>
</evidence>
<feature type="domain" description="MULE transposase" evidence="1">
    <location>
        <begin position="112"/>
        <end position="201"/>
    </location>
</feature>
<keyword evidence="3" id="KW-1185">Reference proteome</keyword>
<evidence type="ECO:0000313" key="3">
    <source>
        <dbReference type="Proteomes" id="UP000607653"/>
    </source>
</evidence>
<dbReference type="PANTHER" id="PTHR31973">
    <property type="entry name" value="POLYPROTEIN, PUTATIVE-RELATED"/>
    <property type="match status" value="1"/>
</dbReference>
<evidence type="ECO:0000313" key="2">
    <source>
        <dbReference type="EMBL" id="DAD38275.1"/>
    </source>
</evidence>
<dbReference type="Proteomes" id="UP000607653">
    <property type="component" value="Unassembled WGS sequence"/>
</dbReference>
<proteinExistence type="predicted"/>
<dbReference type="EMBL" id="DUZY01000004">
    <property type="protein sequence ID" value="DAD38275.1"/>
    <property type="molecule type" value="Genomic_DNA"/>
</dbReference>
<dbReference type="PANTHER" id="PTHR31973:SF195">
    <property type="entry name" value="MUDR FAMILY TRANSPOSASE"/>
    <property type="match status" value="1"/>
</dbReference>
<accession>A0A822Z457</accession>
<dbReference type="AlphaFoldDB" id="A0A822Z457"/>
<organism evidence="2 3">
    <name type="scientific">Nelumbo nucifera</name>
    <name type="common">Sacred lotus</name>
    <dbReference type="NCBI Taxonomy" id="4432"/>
    <lineage>
        <taxon>Eukaryota</taxon>
        <taxon>Viridiplantae</taxon>
        <taxon>Streptophyta</taxon>
        <taxon>Embryophyta</taxon>
        <taxon>Tracheophyta</taxon>
        <taxon>Spermatophyta</taxon>
        <taxon>Magnoliopsida</taxon>
        <taxon>Proteales</taxon>
        <taxon>Nelumbonaceae</taxon>
        <taxon>Nelumbo</taxon>
    </lineage>
</organism>
<name>A0A822Z457_NELNU</name>
<sequence length="216" mass="24787">MVQVHKYQPLHSHTTSVSSSVSLPISNKFVGNLLVEKVRDNPSYRAMNIAKDIKCDYALQLTYQRDWRGKEVAKVLINSSDDDSYSRIPWFYKKIVESNPCSYVTYSIDEDDEVHSNGKYQGKFLAATTIDANNGMFLVSFVVVPAECLKDCTWFMGHFKEAISDDRDVVIVSDRGNSLMDVVQRIFRPNLHAFYCRHLMENLKSYDTASFIEEDV</sequence>